<evidence type="ECO:0000313" key="2">
    <source>
        <dbReference type="EMBL" id="AUI68316.1"/>
    </source>
</evidence>
<dbReference type="STRING" id="288004.AL038_18110"/>
<dbReference type="InterPro" id="IPR029058">
    <property type="entry name" value="AB_hydrolase_fold"/>
</dbReference>
<evidence type="ECO:0000259" key="1">
    <source>
        <dbReference type="Pfam" id="PF12697"/>
    </source>
</evidence>
<dbReference type="Gene3D" id="3.40.50.1820">
    <property type="entry name" value="alpha/beta hydrolase"/>
    <property type="match status" value="1"/>
</dbReference>
<dbReference type="Proteomes" id="UP000234271">
    <property type="component" value="Chromosome"/>
</dbReference>
<dbReference type="RefSeq" id="WP_062155255.1">
    <property type="nucleotide sequence ID" value="NZ_CP012373.2"/>
</dbReference>
<dbReference type="Pfam" id="PF12697">
    <property type="entry name" value="Abhydrolase_6"/>
    <property type="match status" value="1"/>
</dbReference>
<dbReference type="OrthoDB" id="9779853at2"/>
<keyword evidence="2" id="KW-0378">Hydrolase</keyword>
<evidence type="ECO:0000313" key="3">
    <source>
        <dbReference type="Proteomes" id="UP000234271"/>
    </source>
</evidence>
<sequence>MPLHIESIPLVISGRYIHAERLIPENYQITQPRPTLVFLHEALGSIRQWRDFPSLLSQATGCPALVYDRFGFGQSDPIPKARHIGYLHDEATVYLPDILSACGIQQAILIGHSDGGSIALLFAAHLPDLTVGAITEAAHVFVEEITLAGVKRAKIIYATTDLSKKLARFHGEKTASMFQNWANIWLSPAFAQWNIEDCLPHIVSPLLVIQGENDEYGTRLQVEKIVNQVAGEVSAEIIPNCAHIPHQQASTETLILMTTFINGLLEKHKLTTMNR</sequence>
<dbReference type="PANTHER" id="PTHR43689:SF8">
    <property type="entry name" value="ALPHA_BETA-HYDROLASES SUPERFAMILY PROTEIN"/>
    <property type="match status" value="1"/>
</dbReference>
<organism evidence="2 3">
    <name type="scientific">Beggiatoa leptomitoformis</name>
    <dbReference type="NCBI Taxonomy" id="288004"/>
    <lineage>
        <taxon>Bacteria</taxon>
        <taxon>Pseudomonadati</taxon>
        <taxon>Pseudomonadota</taxon>
        <taxon>Gammaproteobacteria</taxon>
        <taxon>Thiotrichales</taxon>
        <taxon>Thiotrichaceae</taxon>
        <taxon>Beggiatoa</taxon>
    </lineage>
</organism>
<dbReference type="PANTHER" id="PTHR43689">
    <property type="entry name" value="HYDROLASE"/>
    <property type="match status" value="1"/>
</dbReference>
<protein>
    <submittedName>
        <fullName evidence="2">Alpha/beta fold hydrolase</fullName>
    </submittedName>
</protein>
<feature type="domain" description="AB hydrolase-1" evidence="1">
    <location>
        <begin position="36"/>
        <end position="249"/>
    </location>
</feature>
<dbReference type="EMBL" id="CP018889">
    <property type="protein sequence ID" value="AUI68316.1"/>
    <property type="molecule type" value="Genomic_DNA"/>
</dbReference>
<name>A0A2N9YCZ4_9GAMM</name>
<proteinExistence type="predicted"/>
<accession>A0A2N9YCZ4</accession>
<dbReference type="AlphaFoldDB" id="A0A2N9YCZ4"/>
<dbReference type="GO" id="GO:0016787">
    <property type="term" value="F:hydrolase activity"/>
    <property type="evidence" value="ECO:0007669"/>
    <property type="project" value="UniProtKB-KW"/>
</dbReference>
<dbReference type="InterPro" id="IPR000073">
    <property type="entry name" value="AB_hydrolase_1"/>
</dbReference>
<dbReference type="SUPFAM" id="SSF53474">
    <property type="entry name" value="alpha/beta-Hydrolases"/>
    <property type="match status" value="1"/>
</dbReference>
<reference evidence="3" key="1">
    <citation type="submission" date="2016-12" db="EMBL/GenBank/DDBJ databases">
        <title>Complete Genome Sequence of Beggiatoa leptomitiformis D-401.</title>
        <authorList>
            <person name="Fomenkov A."/>
            <person name="Vincze T."/>
            <person name="Grabovich M."/>
            <person name="Anton B.P."/>
            <person name="Dubinina G."/>
            <person name="Orlova M."/>
            <person name="Belousova E."/>
            <person name="Roberts R.J."/>
        </authorList>
    </citation>
    <scope>NUCLEOTIDE SEQUENCE [LARGE SCALE GENOMIC DNA]</scope>
    <source>
        <strain evidence="3">D-401</strain>
    </source>
</reference>
<gene>
    <name evidence="2" type="ORF">BLE401_06105</name>
</gene>
<keyword evidence="3" id="KW-1185">Reference proteome</keyword>